<dbReference type="EMBL" id="JARIHO010000002">
    <property type="protein sequence ID" value="KAJ7367162.1"/>
    <property type="molecule type" value="Genomic_DNA"/>
</dbReference>
<evidence type="ECO:0000313" key="2">
    <source>
        <dbReference type="EMBL" id="KAJ7367162.1"/>
    </source>
</evidence>
<keyword evidence="3" id="KW-1185">Reference proteome</keyword>
<gene>
    <name evidence="2" type="ORF">DFH08DRAFT_186392</name>
</gene>
<comment type="caution">
    <text evidence="2">The sequence shown here is derived from an EMBL/GenBank/DDBJ whole genome shotgun (WGS) entry which is preliminary data.</text>
</comment>
<evidence type="ECO:0000313" key="3">
    <source>
        <dbReference type="Proteomes" id="UP001218218"/>
    </source>
</evidence>
<dbReference type="AlphaFoldDB" id="A0AAD7ASH6"/>
<reference evidence="2" key="1">
    <citation type="submission" date="2023-03" db="EMBL/GenBank/DDBJ databases">
        <title>Massive genome expansion in bonnet fungi (Mycena s.s.) driven by repeated elements and novel gene families across ecological guilds.</title>
        <authorList>
            <consortium name="Lawrence Berkeley National Laboratory"/>
            <person name="Harder C.B."/>
            <person name="Miyauchi S."/>
            <person name="Viragh M."/>
            <person name="Kuo A."/>
            <person name="Thoen E."/>
            <person name="Andreopoulos B."/>
            <person name="Lu D."/>
            <person name="Skrede I."/>
            <person name="Drula E."/>
            <person name="Henrissat B."/>
            <person name="Morin E."/>
            <person name="Kohler A."/>
            <person name="Barry K."/>
            <person name="LaButti K."/>
            <person name="Morin E."/>
            <person name="Salamov A."/>
            <person name="Lipzen A."/>
            <person name="Mereny Z."/>
            <person name="Hegedus B."/>
            <person name="Baldrian P."/>
            <person name="Stursova M."/>
            <person name="Weitz H."/>
            <person name="Taylor A."/>
            <person name="Grigoriev I.V."/>
            <person name="Nagy L.G."/>
            <person name="Martin F."/>
            <person name="Kauserud H."/>
        </authorList>
    </citation>
    <scope>NUCLEOTIDE SEQUENCE</scope>
    <source>
        <strain evidence="2">CBHHK002</strain>
    </source>
</reference>
<name>A0AAD7ASH6_9AGAR</name>
<dbReference type="Proteomes" id="UP001218218">
    <property type="component" value="Unassembled WGS sequence"/>
</dbReference>
<proteinExistence type="predicted"/>
<evidence type="ECO:0000256" key="1">
    <source>
        <dbReference type="SAM" id="MobiDB-lite"/>
    </source>
</evidence>
<organism evidence="2 3">
    <name type="scientific">Mycena albidolilacea</name>
    <dbReference type="NCBI Taxonomy" id="1033008"/>
    <lineage>
        <taxon>Eukaryota</taxon>
        <taxon>Fungi</taxon>
        <taxon>Dikarya</taxon>
        <taxon>Basidiomycota</taxon>
        <taxon>Agaricomycotina</taxon>
        <taxon>Agaricomycetes</taxon>
        <taxon>Agaricomycetidae</taxon>
        <taxon>Agaricales</taxon>
        <taxon>Marasmiineae</taxon>
        <taxon>Mycenaceae</taxon>
        <taxon>Mycena</taxon>
    </lineage>
</organism>
<accession>A0AAD7ASH6</accession>
<protein>
    <submittedName>
        <fullName evidence="2">Uncharacterized protein</fullName>
    </submittedName>
</protein>
<feature type="region of interest" description="Disordered" evidence="1">
    <location>
        <begin position="133"/>
        <end position="227"/>
    </location>
</feature>
<sequence>MGVNLPTRIINNRHIRDGVRWNCDGPTRFHVGKKSVTTQIVRISFISQHLHKSPVVVRSEFGAQQPFCHVLPIDQPFSRPPVRTEVSNLRCRSRLVSRLRLRCRQVEAAHARHTQRIGLRLPTRPLAESHACLPDNRQRVTVPRTDVRHDVQTRGGQPQRPSGTRRNLAADPMPAKSGPHATGGVVPRVEHTVLGRRRPRPDAQGIVPGSQPLHTQWPISGEKEPVG</sequence>
<feature type="compositionally biased region" description="Polar residues" evidence="1">
    <location>
        <begin position="154"/>
        <end position="165"/>
    </location>
</feature>